<dbReference type="CDD" id="cd06261">
    <property type="entry name" value="TM_PBP2"/>
    <property type="match status" value="1"/>
</dbReference>
<dbReference type="KEGG" id="sgrg:L0C25_12940"/>
<dbReference type="PROSITE" id="PS50928">
    <property type="entry name" value="ABC_TM1"/>
    <property type="match status" value="1"/>
</dbReference>
<keyword evidence="2 7" id="KW-0813">Transport</keyword>
<evidence type="ECO:0000259" key="9">
    <source>
        <dbReference type="PROSITE" id="PS50928"/>
    </source>
</evidence>
<evidence type="ECO:0000313" key="10">
    <source>
        <dbReference type="EMBL" id="UYM03463.1"/>
    </source>
</evidence>
<evidence type="ECO:0000256" key="7">
    <source>
        <dbReference type="RuleBase" id="RU363032"/>
    </source>
</evidence>
<dbReference type="Proteomes" id="UP001164390">
    <property type="component" value="Chromosome"/>
</dbReference>
<keyword evidence="11" id="KW-1185">Reference proteome</keyword>
<feature type="transmembrane region" description="Helical" evidence="7">
    <location>
        <begin position="141"/>
        <end position="162"/>
    </location>
</feature>
<gene>
    <name evidence="10" type="ORF">L0C25_12940</name>
</gene>
<dbReference type="GO" id="GO:0055085">
    <property type="term" value="P:transmembrane transport"/>
    <property type="evidence" value="ECO:0007669"/>
    <property type="project" value="InterPro"/>
</dbReference>
<evidence type="ECO:0000256" key="4">
    <source>
        <dbReference type="ARBA" id="ARBA00022692"/>
    </source>
</evidence>
<evidence type="ECO:0000256" key="5">
    <source>
        <dbReference type="ARBA" id="ARBA00022989"/>
    </source>
</evidence>
<dbReference type="Pfam" id="PF00528">
    <property type="entry name" value="BPD_transp_1"/>
    <property type="match status" value="1"/>
</dbReference>
<keyword evidence="4 7" id="KW-0812">Transmembrane</keyword>
<comment type="subcellular location">
    <subcellularLocation>
        <location evidence="1 7">Cell membrane</location>
        <topology evidence="1 7">Multi-pass membrane protein</topology>
    </subcellularLocation>
</comment>
<feature type="transmembrane region" description="Helical" evidence="7">
    <location>
        <begin position="217"/>
        <end position="242"/>
    </location>
</feature>
<dbReference type="SUPFAM" id="SSF161098">
    <property type="entry name" value="MetI-like"/>
    <property type="match status" value="1"/>
</dbReference>
<protein>
    <submittedName>
        <fullName evidence="10">Carbohydrate ABC transporter permease</fullName>
    </submittedName>
</protein>
<dbReference type="InterPro" id="IPR050901">
    <property type="entry name" value="BP-dep_ABC_trans_perm"/>
</dbReference>
<keyword evidence="6 7" id="KW-0472">Membrane</keyword>
<feature type="region of interest" description="Disordered" evidence="8">
    <location>
        <begin position="1"/>
        <end position="37"/>
    </location>
</feature>
<feature type="transmembrane region" description="Helical" evidence="7">
    <location>
        <begin position="276"/>
        <end position="297"/>
    </location>
</feature>
<comment type="similarity">
    <text evidence="7">Belongs to the binding-protein-dependent transport system permease family.</text>
</comment>
<reference evidence="10" key="1">
    <citation type="submission" date="2022-01" db="EMBL/GenBank/DDBJ databases">
        <title>Nocardioidaceae gen. sp. A5X3R13.</title>
        <authorList>
            <person name="Lopez Marin M.A."/>
            <person name="Uhlik O."/>
        </authorList>
    </citation>
    <scope>NUCLEOTIDE SEQUENCE</scope>
    <source>
        <strain evidence="10">A5X3R13</strain>
    </source>
</reference>
<feature type="domain" description="ABC transmembrane type-1" evidence="9">
    <location>
        <begin position="105"/>
        <end position="297"/>
    </location>
</feature>
<evidence type="ECO:0000256" key="6">
    <source>
        <dbReference type="ARBA" id="ARBA00023136"/>
    </source>
</evidence>
<feature type="transmembrane region" description="Helical" evidence="7">
    <location>
        <begin position="46"/>
        <end position="71"/>
    </location>
</feature>
<evidence type="ECO:0000256" key="8">
    <source>
        <dbReference type="SAM" id="MobiDB-lite"/>
    </source>
</evidence>
<feature type="transmembrane region" description="Helical" evidence="7">
    <location>
        <begin position="174"/>
        <end position="196"/>
    </location>
</feature>
<proteinExistence type="inferred from homology"/>
<dbReference type="EMBL" id="CP094970">
    <property type="protein sequence ID" value="UYM03463.1"/>
    <property type="molecule type" value="Genomic_DNA"/>
</dbReference>
<dbReference type="PANTHER" id="PTHR32243:SF18">
    <property type="entry name" value="INNER MEMBRANE ABC TRANSPORTER PERMEASE PROTEIN YCJP"/>
    <property type="match status" value="1"/>
</dbReference>
<dbReference type="InterPro" id="IPR000515">
    <property type="entry name" value="MetI-like"/>
</dbReference>
<dbReference type="RefSeq" id="WP_271632072.1">
    <property type="nucleotide sequence ID" value="NZ_CP094970.1"/>
</dbReference>
<name>A0AA46YJX9_9ACTN</name>
<dbReference type="AlphaFoldDB" id="A0AA46YJX9"/>
<accession>A0AA46YJX9</accession>
<evidence type="ECO:0000313" key="11">
    <source>
        <dbReference type="Proteomes" id="UP001164390"/>
    </source>
</evidence>
<dbReference type="PANTHER" id="PTHR32243">
    <property type="entry name" value="MALTOSE TRANSPORT SYSTEM PERMEASE-RELATED"/>
    <property type="match status" value="1"/>
</dbReference>
<keyword evidence="3" id="KW-1003">Cell membrane</keyword>
<dbReference type="Gene3D" id="1.10.3720.10">
    <property type="entry name" value="MetI-like"/>
    <property type="match status" value="1"/>
</dbReference>
<feature type="transmembrane region" description="Helical" evidence="7">
    <location>
        <begin position="109"/>
        <end position="129"/>
    </location>
</feature>
<evidence type="ECO:0000256" key="1">
    <source>
        <dbReference type="ARBA" id="ARBA00004651"/>
    </source>
</evidence>
<keyword evidence="5 7" id="KW-1133">Transmembrane helix</keyword>
<sequence>MSVESPAGLVRDDSPPSATDQRVGSRRPRKGAMNHTLGARTTTGKVLTIVALIALLAFTLLPVFMMISTAFDARSEDGSRSLIPTELTLDHFRFVLDEGGFLTYMRNSLIVGVGTVLISGALALLAAVAVSRFAFRLRTSVLVMVLVVQMVPLEALVIPMFIQARHLGLLNQLFGLTLVYVAFSLPFAIWMLRGFVAAIPIDIEEAAYVDGASWGRMFWSVLLPLVGPGLVATSIFAFITAWNEFIFATTFMNDDSKKTAAAGLRDFFGRFGDNDWGAVMAGSTLITVPVMIFFILVQRRISEGLVSGAVKG</sequence>
<organism evidence="10 11">
    <name type="scientific">Solicola gregarius</name>
    <dbReference type="NCBI Taxonomy" id="2908642"/>
    <lineage>
        <taxon>Bacteria</taxon>
        <taxon>Bacillati</taxon>
        <taxon>Actinomycetota</taxon>
        <taxon>Actinomycetes</taxon>
        <taxon>Propionibacteriales</taxon>
        <taxon>Nocardioidaceae</taxon>
        <taxon>Solicola</taxon>
    </lineage>
</organism>
<evidence type="ECO:0000256" key="3">
    <source>
        <dbReference type="ARBA" id="ARBA00022475"/>
    </source>
</evidence>
<evidence type="ECO:0000256" key="2">
    <source>
        <dbReference type="ARBA" id="ARBA00022448"/>
    </source>
</evidence>
<dbReference type="GO" id="GO:0005886">
    <property type="term" value="C:plasma membrane"/>
    <property type="evidence" value="ECO:0007669"/>
    <property type="project" value="UniProtKB-SubCell"/>
</dbReference>
<dbReference type="InterPro" id="IPR035906">
    <property type="entry name" value="MetI-like_sf"/>
</dbReference>